<dbReference type="Proteomes" id="UP000465221">
    <property type="component" value="Unassembled WGS sequence"/>
</dbReference>
<name>A0A8H3P202_9EURO</name>
<proteinExistence type="inferred from homology"/>
<evidence type="ECO:0000256" key="1">
    <source>
        <dbReference type="ARBA" id="ARBA00000966"/>
    </source>
</evidence>
<feature type="signal peptide" evidence="11">
    <location>
        <begin position="1"/>
        <end position="18"/>
    </location>
</feature>
<comment type="function">
    <text evidence="9">Has endoglucanase activity on substrates containing beta-1,4 glycosidic bonds, like in carboxymethylcellulose (CMC), hydroxyethylcellulose (HEC) and beta-glucan. Involved in the degradation of complex natural cellulosic substrates.</text>
</comment>
<evidence type="ECO:0000313" key="12">
    <source>
        <dbReference type="EMBL" id="GFF42705.1"/>
    </source>
</evidence>
<comment type="caution">
    <text evidence="12">The sequence shown here is derived from an EMBL/GenBank/DDBJ whole genome shotgun (WGS) entry which is preliminary data.</text>
</comment>
<dbReference type="Pfam" id="PF00840">
    <property type="entry name" value="Glyco_hydro_7"/>
    <property type="match status" value="1"/>
</dbReference>
<dbReference type="PANTHER" id="PTHR33753:SF1">
    <property type="entry name" value="ENDO-BETA-1,4-GLUCANASE CELB"/>
    <property type="match status" value="1"/>
</dbReference>
<accession>A0A8H3P202</accession>
<keyword evidence="7 10" id="KW-0326">Glycosidase</keyword>
<evidence type="ECO:0000256" key="9">
    <source>
        <dbReference type="ARBA" id="ARBA00025192"/>
    </source>
</evidence>
<evidence type="ECO:0000256" key="7">
    <source>
        <dbReference type="ARBA" id="ARBA00023295"/>
    </source>
</evidence>
<dbReference type="AlphaFoldDB" id="A0A8H3P202"/>
<sequence length="415" mass="44449">MARTLAATALVLLPLVTAQQIGSIAENHPQLTTYRCSSQGGCVAQSTSVVLDIGAHWIHQRGAQTSCTTSNGLDPSLCPDKVTCSQNCVVEGITDYSSFGVQTTGNAMTLRQYQEQNGQITTLRPRVYLLSEDGINYSKLQLLNQEITFDVDASKLPCGMNGALYLSEMDAAGGRSALNPAGATYGTGYCDAQCFNPGPWINGEANTASAGACCQEMDLWEANARSTIFSPHPCDTAGLYACAGAECTSICDGYGCTYNPYALGAKYYYGYGLAVDTSKPITVVTQFVTTDNTATSTLAEIRRLYVQDGKVIQNTVIAMTEAFCSWSSTFEALGGLQRMGEALGRGMVPVFSIWDDPALWMHWLDTGGAGPCSSTEGDPAFIQANYPNTAVTFSNIRWGDIGKKPAHKDERNSLR</sequence>
<dbReference type="PRINTS" id="PR00734">
    <property type="entry name" value="GLHYDRLASE7"/>
</dbReference>
<dbReference type="GO" id="GO:0008810">
    <property type="term" value="F:cellulase activity"/>
    <property type="evidence" value="ECO:0007669"/>
    <property type="project" value="UniProtKB-EC"/>
</dbReference>
<evidence type="ECO:0000256" key="5">
    <source>
        <dbReference type="ARBA" id="ARBA00023180"/>
    </source>
</evidence>
<protein>
    <recommendedName>
        <fullName evidence="10">Glucanase</fullName>
        <ecNumber evidence="10">3.2.1.-</ecNumber>
    </recommendedName>
</protein>
<keyword evidence="5" id="KW-0325">Glycoprotein</keyword>
<dbReference type="InterPro" id="IPR013320">
    <property type="entry name" value="ConA-like_dom_sf"/>
</dbReference>
<evidence type="ECO:0000256" key="11">
    <source>
        <dbReference type="SAM" id="SignalP"/>
    </source>
</evidence>
<keyword evidence="8 10" id="KW-0624">Polysaccharide degradation</keyword>
<evidence type="ECO:0000256" key="2">
    <source>
        <dbReference type="ARBA" id="ARBA00006044"/>
    </source>
</evidence>
<evidence type="ECO:0000256" key="4">
    <source>
        <dbReference type="ARBA" id="ARBA00023001"/>
    </source>
</evidence>
<dbReference type="EMBL" id="BLKC01000050">
    <property type="protein sequence ID" value="GFF42705.1"/>
    <property type="molecule type" value="Genomic_DNA"/>
</dbReference>
<dbReference type="CDD" id="cd07999">
    <property type="entry name" value="GH7_CBH_EG"/>
    <property type="match status" value="1"/>
</dbReference>
<evidence type="ECO:0000256" key="3">
    <source>
        <dbReference type="ARBA" id="ARBA00022801"/>
    </source>
</evidence>
<keyword evidence="11" id="KW-0732">Signal</keyword>
<dbReference type="PANTHER" id="PTHR33753">
    <property type="entry name" value="1,4-BETA-D-GLUCAN CELLOBIOHYDROLASE B"/>
    <property type="match status" value="1"/>
</dbReference>
<dbReference type="GO" id="GO:0030245">
    <property type="term" value="P:cellulose catabolic process"/>
    <property type="evidence" value="ECO:0007669"/>
    <property type="project" value="UniProtKB-KW"/>
</dbReference>
<feature type="chain" id="PRO_5034416207" description="Glucanase" evidence="11">
    <location>
        <begin position="19"/>
        <end position="415"/>
    </location>
</feature>
<organism evidence="12 13">
    <name type="scientific">Aspergillus udagawae</name>
    <dbReference type="NCBI Taxonomy" id="91492"/>
    <lineage>
        <taxon>Eukaryota</taxon>
        <taxon>Fungi</taxon>
        <taxon>Dikarya</taxon>
        <taxon>Ascomycota</taxon>
        <taxon>Pezizomycotina</taxon>
        <taxon>Eurotiomycetes</taxon>
        <taxon>Eurotiomycetidae</taxon>
        <taxon>Eurotiales</taxon>
        <taxon>Aspergillaceae</taxon>
        <taxon>Aspergillus</taxon>
        <taxon>Aspergillus subgen. Fumigati</taxon>
    </lineage>
</organism>
<dbReference type="Gene3D" id="2.70.100.10">
    <property type="entry name" value="Glycoside hydrolase, family 7, domain"/>
    <property type="match status" value="1"/>
</dbReference>
<gene>
    <name evidence="12" type="ORF">IFM46972_06960</name>
</gene>
<comment type="similarity">
    <text evidence="2 10">Belongs to the glycosyl hydrolase 7 (cellulase C) family.</text>
</comment>
<evidence type="ECO:0000256" key="8">
    <source>
        <dbReference type="ARBA" id="ARBA00023326"/>
    </source>
</evidence>
<dbReference type="SUPFAM" id="SSF49899">
    <property type="entry name" value="Concanavalin A-like lectins/glucanases"/>
    <property type="match status" value="1"/>
</dbReference>
<comment type="catalytic activity">
    <reaction evidence="1">
        <text>Endohydrolysis of (1-&gt;4)-beta-D-glucosidic linkages in cellulose, lichenin and cereal beta-D-glucans.</text>
        <dbReference type="EC" id="3.2.1.4"/>
    </reaction>
</comment>
<dbReference type="InterPro" id="IPR001722">
    <property type="entry name" value="Glyco_hydro_7"/>
</dbReference>
<reference evidence="12 13" key="1">
    <citation type="submission" date="2020-01" db="EMBL/GenBank/DDBJ databases">
        <title>Draft genome sequence of Aspergillus udagawae IFM 46972.</title>
        <authorList>
            <person name="Takahashi H."/>
            <person name="Yaguchi T."/>
        </authorList>
    </citation>
    <scope>NUCLEOTIDE SEQUENCE [LARGE SCALE GENOMIC DNA]</scope>
    <source>
        <strain evidence="12 13">IFM 46972</strain>
    </source>
</reference>
<evidence type="ECO:0000313" key="13">
    <source>
        <dbReference type="Proteomes" id="UP000465221"/>
    </source>
</evidence>
<keyword evidence="4 10" id="KW-0136">Cellulose degradation</keyword>
<evidence type="ECO:0000256" key="10">
    <source>
        <dbReference type="RuleBase" id="RU361164"/>
    </source>
</evidence>
<evidence type="ECO:0000256" key="6">
    <source>
        <dbReference type="ARBA" id="ARBA00023277"/>
    </source>
</evidence>
<dbReference type="InterPro" id="IPR037019">
    <property type="entry name" value="Glyco_hydro_7_sf"/>
</dbReference>
<dbReference type="EC" id="3.2.1.-" evidence="10"/>
<keyword evidence="3 10" id="KW-0378">Hydrolase</keyword>
<keyword evidence="6" id="KW-0119">Carbohydrate metabolism</keyword>